<name>A0A4S2MKS5_9PEZI</name>
<dbReference type="EMBL" id="ML220153">
    <property type="protein sequence ID" value="TGZ77465.1"/>
    <property type="molecule type" value="Genomic_DNA"/>
</dbReference>
<sequence length="162" mass="18383">MMVIVMDPLRLGELYNTDIHTPTRCEQFIRSQSSSSSSSSIVIRRKKKKKKLYPLLLLCLSLLVSTKRIVNGYPHGHLIESEHTADSIKIHGNSADLWGKSRYTSFHCRIILKLVHVVQTNRSISSFIPSESSDHFKLPASTQLDYIFVIYAPPHGDAYINT</sequence>
<protein>
    <submittedName>
        <fullName evidence="1">Uncharacterized protein</fullName>
    </submittedName>
</protein>
<evidence type="ECO:0000313" key="1">
    <source>
        <dbReference type="EMBL" id="TGZ77465.1"/>
    </source>
</evidence>
<accession>A0A4S2MKS5</accession>
<gene>
    <name evidence="1" type="ORF">EX30DRAFT_200691</name>
</gene>
<dbReference type="Proteomes" id="UP000298138">
    <property type="component" value="Unassembled WGS sequence"/>
</dbReference>
<dbReference type="InParanoid" id="A0A4S2MKS5"/>
<proteinExistence type="predicted"/>
<evidence type="ECO:0000313" key="2">
    <source>
        <dbReference type="Proteomes" id="UP000298138"/>
    </source>
</evidence>
<organism evidence="1 2">
    <name type="scientific">Ascodesmis nigricans</name>
    <dbReference type="NCBI Taxonomy" id="341454"/>
    <lineage>
        <taxon>Eukaryota</taxon>
        <taxon>Fungi</taxon>
        <taxon>Dikarya</taxon>
        <taxon>Ascomycota</taxon>
        <taxon>Pezizomycotina</taxon>
        <taxon>Pezizomycetes</taxon>
        <taxon>Pezizales</taxon>
        <taxon>Ascodesmidaceae</taxon>
        <taxon>Ascodesmis</taxon>
    </lineage>
</organism>
<keyword evidence="2" id="KW-1185">Reference proteome</keyword>
<reference evidence="1 2" key="1">
    <citation type="submission" date="2019-04" db="EMBL/GenBank/DDBJ databases">
        <title>Comparative genomics and transcriptomics to analyze fruiting body development in filamentous ascomycetes.</title>
        <authorList>
            <consortium name="DOE Joint Genome Institute"/>
            <person name="Lutkenhaus R."/>
            <person name="Traeger S."/>
            <person name="Breuer J."/>
            <person name="Kuo A."/>
            <person name="Lipzen A."/>
            <person name="Pangilinan J."/>
            <person name="Dilworth D."/>
            <person name="Sandor L."/>
            <person name="Poggeler S."/>
            <person name="Barry K."/>
            <person name="Grigoriev I.V."/>
            <person name="Nowrousian M."/>
        </authorList>
    </citation>
    <scope>NUCLEOTIDE SEQUENCE [LARGE SCALE GENOMIC DNA]</scope>
    <source>
        <strain evidence="1 2">CBS 389.68</strain>
    </source>
</reference>
<dbReference type="AlphaFoldDB" id="A0A4S2MKS5"/>